<keyword evidence="2" id="KW-1185">Reference proteome</keyword>
<dbReference type="InterPro" id="IPR036782">
    <property type="entry name" value="NE0471-like_N"/>
</dbReference>
<dbReference type="Proteomes" id="UP000663722">
    <property type="component" value="Chromosome"/>
</dbReference>
<dbReference type="EMBL" id="CP061800">
    <property type="protein sequence ID" value="QTA91353.1"/>
    <property type="molecule type" value="Genomic_DNA"/>
</dbReference>
<sequence length="89" mass="10495">MNNQTLSDSIVINVTEAEYVSPYKIRLWFSDGAEQTVNFEPFLKKSHHPEIKKYLNQNLFKNFSIAHGRLDWNDYDLCFSMQDLYEGTV</sequence>
<organism evidence="1 2">
    <name type="scientific">Desulfonema magnum</name>
    <dbReference type="NCBI Taxonomy" id="45655"/>
    <lineage>
        <taxon>Bacteria</taxon>
        <taxon>Pseudomonadati</taxon>
        <taxon>Thermodesulfobacteriota</taxon>
        <taxon>Desulfobacteria</taxon>
        <taxon>Desulfobacterales</taxon>
        <taxon>Desulfococcaceae</taxon>
        <taxon>Desulfonema</taxon>
    </lineage>
</organism>
<dbReference type="RefSeq" id="WP_207679170.1">
    <property type="nucleotide sequence ID" value="NZ_CP061800.1"/>
</dbReference>
<dbReference type="Pfam" id="PF10387">
    <property type="entry name" value="DUF2442"/>
    <property type="match status" value="1"/>
</dbReference>
<reference evidence="1" key="1">
    <citation type="journal article" date="2021" name="Microb. Physiol.">
        <title>Proteogenomic Insights into the Physiology of Marine, Sulfate-Reducing, Filamentous Desulfonema limicola and Desulfonema magnum.</title>
        <authorList>
            <person name="Schnaars V."/>
            <person name="Wohlbrand L."/>
            <person name="Scheve S."/>
            <person name="Hinrichs C."/>
            <person name="Reinhardt R."/>
            <person name="Rabus R."/>
        </authorList>
    </citation>
    <scope>NUCLEOTIDE SEQUENCE</scope>
    <source>
        <strain evidence="1">4be13</strain>
    </source>
</reference>
<gene>
    <name evidence="1" type="ORF">dnm_074180</name>
</gene>
<dbReference type="AlphaFoldDB" id="A0A975BU75"/>
<dbReference type="SUPFAM" id="SSF143880">
    <property type="entry name" value="NE0471 N-terminal domain-like"/>
    <property type="match status" value="1"/>
</dbReference>
<dbReference type="KEGG" id="dmm:dnm_074180"/>
<evidence type="ECO:0000313" key="2">
    <source>
        <dbReference type="Proteomes" id="UP000663722"/>
    </source>
</evidence>
<evidence type="ECO:0000313" key="1">
    <source>
        <dbReference type="EMBL" id="QTA91353.1"/>
    </source>
</evidence>
<accession>A0A975BU75</accession>
<proteinExistence type="predicted"/>
<dbReference type="Gene3D" id="3.30.2020.10">
    <property type="entry name" value="NE0471-like N-terminal domain"/>
    <property type="match status" value="1"/>
</dbReference>
<dbReference type="InterPro" id="IPR018841">
    <property type="entry name" value="DUF2442"/>
</dbReference>
<protein>
    <submittedName>
        <fullName evidence="1">DUF2442</fullName>
    </submittedName>
</protein>
<name>A0A975BU75_9BACT</name>